<proteinExistence type="predicted"/>
<name>A0ACC0Z526_9ROSI</name>
<comment type="caution">
    <text evidence="1">The sequence shown here is derived from an EMBL/GenBank/DDBJ whole genome shotgun (WGS) entry which is preliminary data.</text>
</comment>
<dbReference type="Proteomes" id="UP001163603">
    <property type="component" value="Chromosome 3"/>
</dbReference>
<dbReference type="EMBL" id="CM047738">
    <property type="protein sequence ID" value="KAJ0045909.1"/>
    <property type="molecule type" value="Genomic_DNA"/>
</dbReference>
<organism evidence="1 2">
    <name type="scientific">Pistacia integerrima</name>
    <dbReference type="NCBI Taxonomy" id="434235"/>
    <lineage>
        <taxon>Eukaryota</taxon>
        <taxon>Viridiplantae</taxon>
        <taxon>Streptophyta</taxon>
        <taxon>Embryophyta</taxon>
        <taxon>Tracheophyta</taxon>
        <taxon>Spermatophyta</taxon>
        <taxon>Magnoliopsida</taxon>
        <taxon>eudicotyledons</taxon>
        <taxon>Gunneridae</taxon>
        <taxon>Pentapetalae</taxon>
        <taxon>rosids</taxon>
        <taxon>malvids</taxon>
        <taxon>Sapindales</taxon>
        <taxon>Anacardiaceae</taxon>
        <taxon>Pistacia</taxon>
    </lineage>
</organism>
<accession>A0ACC0Z526</accession>
<evidence type="ECO:0000313" key="1">
    <source>
        <dbReference type="EMBL" id="KAJ0045909.1"/>
    </source>
</evidence>
<protein>
    <submittedName>
        <fullName evidence="1">Uncharacterized protein</fullName>
    </submittedName>
</protein>
<evidence type="ECO:0000313" key="2">
    <source>
        <dbReference type="Proteomes" id="UP001163603"/>
    </source>
</evidence>
<gene>
    <name evidence="1" type="ORF">Pint_04776</name>
</gene>
<keyword evidence="2" id="KW-1185">Reference proteome</keyword>
<sequence>MASLSKTVLTFLLVAIFYTSSLESRKVLSMEEMNVPSDLVDGLVPSALQKGSATFSPSGESYKVARNEGLINRHIARDDRILKSVPSPGIGN</sequence>
<reference evidence="2" key="1">
    <citation type="journal article" date="2023" name="G3 (Bethesda)">
        <title>Genome assembly and association tests identify interacting loci associated with vigor, precocity, and sex in interspecific pistachio rootstocks.</title>
        <authorList>
            <person name="Palmer W."/>
            <person name="Jacygrad E."/>
            <person name="Sagayaradj S."/>
            <person name="Cavanaugh K."/>
            <person name="Han R."/>
            <person name="Bertier L."/>
            <person name="Beede B."/>
            <person name="Kafkas S."/>
            <person name="Golino D."/>
            <person name="Preece J."/>
            <person name="Michelmore R."/>
        </authorList>
    </citation>
    <scope>NUCLEOTIDE SEQUENCE [LARGE SCALE GENOMIC DNA]</scope>
</reference>